<feature type="compositionally biased region" description="Polar residues" evidence="1">
    <location>
        <begin position="1"/>
        <end position="11"/>
    </location>
</feature>
<evidence type="ECO:0000313" key="2">
    <source>
        <dbReference type="EMBL" id="QEE20406.1"/>
    </source>
</evidence>
<evidence type="ECO:0000256" key="1">
    <source>
        <dbReference type="SAM" id="MobiDB-lite"/>
    </source>
</evidence>
<proteinExistence type="predicted"/>
<name>A0A5B9DMZ7_9HYPH</name>
<protein>
    <submittedName>
        <fullName evidence="2">DUF2442 domain-containing protein</fullName>
    </submittedName>
</protein>
<dbReference type="InterPro" id="IPR010982">
    <property type="entry name" value="Lambda_DNA-bd_dom_sf"/>
</dbReference>
<organism evidence="2 3">
    <name type="scientific">Paradevosia tibetensis</name>
    <dbReference type="NCBI Taxonomy" id="1447062"/>
    <lineage>
        <taxon>Bacteria</taxon>
        <taxon>Pseudomonadati</taxon>
        <taxon>Pseudomonadota</taxon>
        <taxon>Alphaproteobacteria</taxon>
        <taxon>Hyphomicrobiales</taxon>
        <taxon>Devosiaceae</taxon>
        <taxon>Paradevosia</taxon>
    </lineage>
</organism>
<sequence length="238" mass="26168">MCGGTNDTTGAQVRPSPTSSIWSTPSIWHGGKRNILASQIPHCRRRSVHTTLPPGLGTASSTRALYPAGKYVFSLTPLNPRDVLSFVHQVHRRLLMVGVSMIKQVTAVATRTVKIGWNDGSHSTHDLTPILYNRRSLVPLRENERLFREVKVGTDGRSISWPPNYTISAVTILGSPNNVMTSSDFIRISEEAGLSVEALSKVLGVSRRLITVYRQAAKVIPAHIALAMRHLEQTMTRG</sequence>
<dbReference type="Gene3D" id="1.10.260.40">
    <property type="entry name" value="lambda repressor-like DNA-binding domains"/>
    <property type="match status" value="1"/>
</dbReference>
<gene>
    <name evidence="2" type="ORF">FNA67_09555</name>
</gene>
<feature type="region of interest" description="Disordered" evidence="1">
    <location>
        <begin position="1"/>
        <end position="24"/>
    </location>
</feature>
<dbReference type="GO" id="GO:0003677">
    <property type="term" value="F:DNA binding"/>
    <property type="evidence" value="ECO:0007669"/>
    <property type="project" value="InterPro"/>
</dbReference>
<dbReference type="Proteomes" id="UP000321062">
    <property type="component" value="Chromosome"/>
</dbReference>
<dbReference type="AlphaFoldDB" id="A0A5B9DMZ7"/>
<dbReference type="OrthoDB" id="8369051at2"/>
<evidence type="ECO:0000313" key="3">
    <source>
        <dbReference type="Proteomes" id="UP000321062"/>
    </source>
</evidence>
<dbReference type="InterPro" id="IPR036782">
    <property type="entry name" value="NE0471-like_N"/>
</dbReference>
<reference evidence="2 3" key="1">
    <citation type="journal article" date="2015" name="Int. J. Syst. Evol. Microbiol.">
        <title>Youhaiella tibetensis gen. nov., sp. nov., isolated from subsurface sediment.</title>
        <authorList>
            <person name="Wang Y.X."/>
            <person name="Huang F.Q."/>
            <person name="Nogi Y."/>
            <person name="Pang S.J."/>
            <person name="Wang P.K."/>
            <person name="Lv J."/>
        </authorList>
    </citation>
    <scope>NUCLEOTIDE SEQUENCE [LARGE SCALE GENOMIC DNA]</scope>
    <source>
        <strain evidence="3">fig4</strain>
    </source>
</reference>
<dbReference type="Gene3D" id="3.30.2020.10">
    <property type="entry name" value="NE0471-like N-terminal domain"/>
    <property type="match status" value="1"/>
</dbReference>
<dbReference type="KEGG" id="yti:FNA67_09555"/>
<keyword evidence="3" id="KW-1185">Reference proteome</keyword>
<dbReference type="EMBL" id="CP041690">
    <property type="protein sequence ID" value="QEE20406.1"/>
    <property type="molecule type" value="Genomic_DNA"/>
</dbReference>
<feature type="compositionally biased region" description="Low complexity" evidence="1">
    <location>
        <begin position="15"/>
        <end position="24"/>
    </location>
</feature>
<dbReference type="SUPFAM" id="SSF47413">
    <property type="entry name" value="lambda repressor-like DNA-binding domains"/>
    <property type="match status" value="1"/>
</dbReference>
<dbReference type="SUPFAM" id="SSF143880">
    <property type="entry name" value="NE0471 N-terminal domain-like"/>
    <property type="match status" value="1"/>
</dbReference>
<accession>A0A5B9DMZ7</accession>